<reference evidence="16" key="1">
    <citation type="journal article" date="2014" name="Int. J. Syst. Evol. Microbiol.">
        <title>Complete genome sequence of Corynebacterium casei LMG S-19264T (=DSM 44701T), isolated from a smear-ripened cheese.</title>
        <authorList>
            <consortium name="US DOE Joint Genome Institute (JGI-PGF)"/>
            <person name="Walter F."/>
            <person name="Albersmeier A."/>
            <person name="Kalinowski J."/>
            <person name="Ruckert C."/>
        </authorList>
    </citation>
    <scope>NUCLEOTIDE SEQUENCE</scope>
    <source>
        <strain evidence="16">JCM 10088</strain>
    </source>
</reference>
<keyword evidence="6" id="KW-0547">Nucleotide-binding</keyword>
<keyword evidence="9 13" id="KW-0460">Magnesium</keyword>
<evidence type="ECO:0000313" key="16">
    <source>
        <dbReference type="EMBL" id="GGP19461.1"/>
    </source>
</evidence>
<evidence type="ECO:0000259" key="15">
    <source>
        <dbReference type="Pfam" id="PF02887"/>
    </source>
</evidence>
<evidence type="ECO:0000256" key="13">
    <source>
        <dbReference type="RuleBase" id="RU000504"/>
    </source>
</evidence>
<proteinExistence type="inferred from homology"/>
<evidence type="ECO:0000256" key="4">
    <source>
        <dbReference type="ARBA" id="ARBA00022679"/>
    </source>
</evidence>
<keyword evidence="8" id="KW-0067">ATP-binding</keyword>
<name>A0A830GTH3_9CREN</name>
<dbReference type="InterPro" id="IPR036918">
    <property type="entry name" value="Pyrv_Knase_C_sf"/>
</dbReference>
<dbReference type="InterPro" id="IPR015793">
    <property type="entry name" value="Pyrv_Knase_brl"/>
</dbReference>
<dbReference type="InterPro" id="IPR015806">
    <property type="entry name" value="Pyrv_Knase_insert_dom_sf"/>
</dbReference>
<keyword evidence="5" id="KW-0479">Metal-binding</keyword>
<evidence type="ECO:0000259" key="14">
    <source>
        <dbReference type="Pfam" id="PF00224"/>
    </source>
</evidence>
<feature type="domain" description="Pyruvate kinase C-terminal" evidence="15">
    <location>
        <begin position="343"/>
        <end position="440"/>
    </location>
</feature>
<dbReference type="NCBIfam" id="TIGR01064">
    <property type="entry name" value="pyruv_kin"/>
    <property type="match status" value="1"/>
</dbReference>
<organism evidence="16 17">
    <name type="scientific">Thermocladium modestius</name>
    <dbReference type="NCBI Taxonomy" id="62609"/>
    <lineage>
        <taxon>Archaea</taxon>
        <taxon>Thermoproteota</taxon>
        <taxon>Thermoprotei</taxon>
        <taxon>Thermoproteales</taxon>
        <taxon>Thermoproteaceae</taxon>
        <taxon>Thermocladium</taxon>
    </lineage>
</organism>
<dbReference type="Gene3D" id="3.20.20.60">
    <property type="entry name" value="Phosphoenolpyruvate-binding domains"/>
    <property type="match status" value="1"/>
</dbReference>
<dbReference type="AlphaFoldDB" id="A0A830GTH3"/>
<dbReference type="OrthoDB" id="56298at2157"/>
<dbReference type="EMBL" id="BMNL01000001">
    <property type="protein sequence ID" value="GGP19461.1"/>
    <property type="molecule type" value="Genomic_DNA"/>
</dbReference>
<dbReference type="Pfam" id="PF02887">
    <property type="entry name" value="PK_C"/>
    <property type="match status" value="1"/>
</dbReference>
<reference evidence="16" key="2">
    <citation type="submission" date="2020-09" db="EMBL/GenBank/DDBJ databases">
        <authorList>
            <person name="Sun Q."/>
            <person name="Ohkuma M."/>
        </authorList>
    </citation>
    <scope>NUCLEOTIDE SEQUENCE</scope>
    <source>
        <strain evidence="16">JCM 10088</strain>
    </source>
</reference>
<evidence type="ECO:0000256" key="12">
    <source>
        <dbReference type="NCBIfam" id="TIGR01064"/>
    </source>
</evidence>
<evidence type="ECO:0000256" key="5">
    <source>
        <dbReference type="ARBA" id="ARBA00022723"/>
    </source>
</evidence>
<evidence type="ECO:0000256" key="2">
    <source>
        <dbReference type="ARBA" id="ARBA00008663"/>
    </source>
</evidence>
<evidence type="ECO:0000256" key="11">
    <source>
        <dbReference type="ARBA" id="ARBA00023317"/>
    </source>
</evidence>
<dbReference type="SUPFAM" id="SSF51621">
    <property type="entry name" value="Phosphoenolpyruvate/pyruvate domain"/>
    <property type="match status" value="1"/>
</dbReference>
<dbReference type="InterPro" id="IPR015795">
    <property type="entry name" value="Pyrv_Knase_C"/>
</dbReference>
<keyword evidence="7 13" id="KW-0418">Kinase</keyword>
<comment type="pathway">
    <text evidence="1 13">Carbohydrate degradation; glycolysis; pyruvate from D-glyceraldehyde 3-phosphate: step 5/5.</text>
</comment>
<evidence type="ECO:0000256" key="10">
    <source>
        <dbReference type="ARBA" id="ARBA00023152"/>
    </source>
</evidence>
<dbReference type="RefSeq" id="WP_188595716.1">
    <property type="nucleotide sequence ID" value="NZ_BMNL01000001.1"/>
</dbReference>
<keyword evidence="17" id="KW-1185">Reference proteome</keyword>
<dbReference type="GO" id="GO:0030955">
    <property type="term" value="F:potassium ion binding"/>
    <property type="evidence" value="ECO:0007669"/>
    <property type="project" value="UniProtKB-UniRule"/>
</dbReference>
<dbReference type="InterPro" id="IPR001697">
    <property type="entry name" value="Pyr_Knase"/>
</dbReference>
<dbReference type="GO" id="GO:0004743">
    <property type="term" value="F:pyruvate kinase activity"/>
    <property type="evidence" value="ECO:0007669"/>
    <property type="project" value="UniProtKB-UniRule"/>
</dbReference>
<evidence type="ECO:0000256" key="7">
    <source>
        <dbReference type="ARBA" id="ARBA00022777"/>
    </source>
</evidence>
<dbReference type="InterPro" id="IPR011037">
    <property type="entry name" value="Pyrv_Knase-like_insert_dom_sf"/>
</dbReference>
<comment type="catalytic activity">
    <reaction evidence="13">
        <text>pyruvate + ATP = phosphoenolpyruvate + ADP + H(+)</text>
        <dbReference type="Rhea" id="RHEA:18157"/>
        <dbReference type="ChEBI" id="CHEBI:15361"/>
        <dbReference type="ChEBI" id="CHEBI:15378"/>
        <dbReference type="ChEBI" id="CHEBI:30616"/>
        <dbReference type="ChEBI" id="CHEBI:58702"/>
        <dbReference type="ChEBI" id="CHEBI:456216"/>
        <dbReference type="EC" id="2.7.1.40"/>
    </reaction>
</comment>
<evidence type="ECO:0000256" key="6">
    <source>
        <dbReference type="ARBA" id="ARBA00022741"/>
    </source>
</evidence>
<comment type="similarity">
    <text evidence="2 13">Belongs to the pyruvate kinase family.</text>
</comment>
<evidence type="ECO:0000256" key="1">
    <source>
        <dbReference type="ARBA" id="ARBA00004997"/>
    </source>
</evidence>
<dbReference type="Proteomes" id="UP000610960">
    <property type="component" value="Unassembled WGS sequence"/>
</dbReference>
<dbReference type="Gene3D" id="2.40.33.10">
    <property type="entry name" value="PK beta-barrel domain-like"/>
    <property type="match status" value="1"/>
</dbReference>
<dbReference type="SUPFAM" id="SSF50800">
    <property type="entry name" value="PK beta-barrel domain-like"/>
    <property type="match status" value="1"/>
</dbReference>
<dbReference type="GO" id="GO:0000287">
    <property type="term" value="F:magnesium ion binding"/>
    <property type="evidence" value="ECO:0007669"/>
    <property type="project" value="UniProtKB-UniRule"/>
</dbReference>
<dbReference type="EC" id="2.7.1.40" evidence="3 12"/>
<evidence type="ECO:0000313" key="17">
    <source>
        <dbReference type="Proteomes" id="UP000610960"/>
    </source>
</evidence>
<sequence length="451" mass="49044">MHKVKLMASIGPATDDEAVFRELAKHVDGVRVNFSHGDPGEWRRRAAMARRAGLPVLGDLRGPGVRTGVLRQDLRVAAGDVVQFKLGTEGSGSVPVPVREFFSSIDVGDVLVMNDGRLKLVVEARGDDWARAVAQSSGSIGSNKSIDVKGKDYPLPVLDDHDKAALSIAVEAGFEFVGVSHVRSGRDLEDVRRALKELGGSAKLIAKMESKSALDNLDAIIDAADYVMVARGDLGMTFDLEEVPVIQQRIIDESLRRGKPVMVATQLLTSMTMNPVPTRAEVVDIMTAVKQGVDALLLTDETAVGKYPVEAVKWLERIAAKYEEESPTPPVDLALFDERMRFAQGVAKLASDMGSKIVIFTKSGLTAVRVSRFRPGVPILAATPSEEVARQLRMMWGVEAIVVKARDYGEGLEEAFSNFLGMGLITRGENVVLTYGMQDREGEHLIKVRRA</sequence>
<dbReference type="InterPro" id="IPR040442">
    <property type="entry name" value="Pyrv_kinase-like_dom_sf"/>
</dbReference>
<feature type="domain" description="Pyruvate kinase barrel" evidence="14">
    <location>
        <begin position="2"/>
        <end position="312"/>
    </location>
</feature>
<dbReference type="PANTHER" id="PTHR11817">
    <property type="entry name" value="PYRUVATE KINASE"/>
    <property type="match status" value="1"/>
</dbReference>
<keyword evidence="4 13" id="KW-0808">Transferase</keyword>
<dbReference type="Pfam" id="PF00224">
    <property type="entry name" value="PK"/>
    <property type="match status" value="1"/>
</dbReference>
<evidence type="ECO:0000256" key="9">
    <source>
        <dbReference type="ARBA" id="ARBA00022842"/>
    </source>
</evidence>
<dbReference type="PRINTS" id="PR01050">
    <property type="entry name" value="PYRUVTKNASE"/>
</dbReference>
<accession>A0A830GTH3</accession>
<comment type="caution">
    <text evidence="16">The sequence shown here is derived from an EMBL/GenBank/DDBJ whole genome shotgun (WGS) entry which is preliminary data.</text>
</comment>
<protein>
    <recommendedName>
        <fullName evidence="3 12">Pyruvate kinase</fullName>
        <ecNumber evidence="3 12">2.7.1.40</ecNumber>
    </recommendedName>
</protein>
<gene>
    <name evidence="16" type="ORF">GCM10007981_03240</name>
</gene>
<keyword evidence="11 16" id="KW-0670">Pyruvate</keyword>
<keyword evidence="10 13" id="KW-0324">Glycolysis</keyword>
<dbReference type="Gene3D" id="3.40.1380.20">
    <property type="entry name" value="Pyruvate kinase, C-terminal domain"/>
    <property type="match status" value="1"/>
</dbReference>
<dbReference type="SUPFAM" id="SSF52935">
    <property type="entry name" value="PK C-terminal domain-like"/>
    <property type="match status" value="1"/>
</dbReference>
<dbReference type="GO" id="GO:0005524">
    <property type="term" value="F:ATP binding"/>
    <property type="evidence" value="ECO:0007669"/>
    <property type="project" value="UniProtKB-KW"/>
</dbReference>
<evidence type="ECO:0000256" key="3">
    <source>
        <dbReference type="ARBA" id="ARBA00012142"/>
    </source>
</evidence>
<dbReference type="InterPro" id="IPR015813">
    <property type="entry name" value="Pyrv/PenolPyrv_kinase-like_dom"/>
</dbReference>
<evidence type="ECO:0000256" key="8">
    <source>
        <dbReference type="ARBA" id="ARBA00022840"/>
    </source>
</evidence>
<dbReference type="UniPathway" id="UPA00109">
    <property type="reaction ID" value="UER00188"/>
</dbReference>
<dbReference type="GO" id="GO:0016301">
    <property type="term" value="F:kinase activity"/>
    <property type="evidence" value="ECO:0007669"/>
    <property type="project" value="UniProtKB-KW"/>
</dbReference>